<gene>
    <name evidence="9" type="ORF">GCM10009539_17270</name>
</gene>
<keyword evidence="4 7" id="KW-1133">Transmembrane helix</keyword>
<evidence type="ECO:0000313" key="9">
    <source>
        <dbReference type="EMBL" id="GAA0232447.1"/>
    </source>
</evidence>
<evidence type="ECO:0000256" key="7">
    <source>
        <dbReference type="SAM" id="Phobius"/>
    </source>
</evidence>
<protein>
    <recommendedName>
        <fullName evidence="8">ABC3 transporter permease C-terminal domain-containing protein</fullName>
    </recommendedName>
</protein>
<comment type="subcellular location">
    <subcellularLocation>
        <location evidence="1">Cell membrane</location>
        <topology evidence="1">Multi-pass membrane protein</topology>
    </subcellularLocation>
</comment>
<evidence type="ECO:0000256" key="1">
    <source>
        <dbReference type="ARBA" id="ARBA00004651"/>
    </source>
</evidence>
<dbReference type="Proteomes" id="UP001500967">
    <property type="component" value="Unassembled WGS sequence"/>
</dbReference>
<evidence type="ECO:0000256" key="6">
    <source>
        <dbReference type="ARBA" id="ARBA00038076"/>
    </source>
</evidence>
<evidence type="ECO:0000256" key="5">
    <source>
        <dbReference type="ARBA" id="ARBA00023136"/>
    </source>
</evidence>
<dbReference type="PANTHER" id="PTHR30572:SF4">
    <property type="entry name" value="ABC TRANSPORTER PERMEASE YTRF"/>
    <property type="match status" value="1"/>
</dbReference>
<feature type="domain" description="ABC3 transporter permease C-terminal" evidence="8">
    <location>
        <begin position="144"/>
        <end position="258"/>
    </location>
</feature>
<name>A0ABN0TX72_9ACTN</name>
<keyword evidence="10" id="KW-1185">Reference proteome</keyword>
<comment type="similarity">
    <text evidence="6">Belongs to the ABC-4 integral membrane protein family.</text>
</comment>
<keyword evidence="2" id="KW-1003">Cell membrane</keyword>
<sequence>MPGIRGGTTLVRYTAHPGWAGYELISGRWFTRTGEVVVPTELLTATDRELGDTLTVTAGGTSTTLTIVGKVFDPGNNDGQLLTQAAPGARPTRWQLAVTDGTDPDAYATSLQAALDPLGLGAHVEGSGGADELVVVIDALAGLLTLMLVTVAGLGVLNSVVLDVRDRVHDIGILKALGMTPRQTLLSVLSSVALIGLVGGVIGVPAGVWLHGVLVPAMGHGAGVELPRIVLTVFGPVQLIGIALGGLVLAGAGALLPAGWAAKTRTATALRTE</sequence>
<evidence type="ECO:0000313" key="10">
    <source>
        <dbReference type="Proteomes" id="UP001500967"/>
    </source>
</evidence>
<dbReference type="InterPro" id="IPR050250">
    <property type="entry name" value="Macrolide_Exporter_MacB"/>
</dbReference>
<evidence type="ECO:0000259" key="8">
    <source>
        <dbReference type="Pfam" id="PF02687"/>
    </source>
</evidence>
<dbReference type="InterPro" id="IPR003838">
    <property type="entry name" value="ABC3_permease_C"/>
</dbReference>
<accession>A0ABN0TX72</accession>
<proteinExistence type="inferred from homology"/>
<evidence type="ECO:0000256" key="3">
    <source>
        <dbReference type="ARBA" id="ARBA00022692"/>
    </source>
</evidence>
<reference evidence="9 10" key="1">
    <citation type="journal article" date="2019" name="Int. J. Syst. Evol. Microbiol.">
        <title>The Global Catalogue of Microorganisms (GCM) 10K type strain sequencing project: providing services to taxonomists for standard genome sequencing and annotation.</title>
        <authorList>
            <consortium name="The Broad Institute Genomics Platform"/>
            <consortium name="The Broad Institute Genome Sequencing Center for Infectious Disease"/>
            <person name="Wu L."/>
            <person name="Ma J."/>
        </authorList>
    </citation>
    <scope>NUCLEOTIDE SEQUENCE [LARGE SCALE GENOMIC DNA]</scope>
    <source>
        <strain evidence="9 10">JCM 10425</strain>
    </source>
</reference>
<evidence type="ECO:0000256" key="2">
    <source>
        <dbReference type="ARBA" id="ARBA00022475"/>
    </source>
</evidence>
<evidence type="ECO:0000256" key="4">
    <source>
        <dbReference type="ARBA" id="ARBA00022989"/>
    </source>
</evidence>
<comment type="caution">
    <text evidence="9">The sequence shown here is derived from an EMBL/GenBank/DDBJ whole genome shotgun (WGS) entry which is preliminary data.</text>
</comment>
<keyword evidence="5 7" id="KW-0472">Membrane</keyword>
<feature type="transmembrane region" description="Helical" evidence="7">
    <location>
        <begin position="185"/>
        <end position="209"/>
    </location>
</feature>
<feature type="transmembrane region" description="Helical" evidence="7">
    <location>
        <begin position="140"/>
        <end position="164"/>
    </location>
</feature>
<feature type="transmembrane region" description="Helical" evidence="7">
    <location>
        <begin position="229"/>
        <end position="256"/>
    </location>
</feature>
<dbReference type="EMBL" id="BAAAGX010000007">
    <property type="protein sequence ID" value="GAA0232447.1"/>
    <property type="molecule type" value="Genomic_DNA"/>
</dbReference>
<dbReference type="PANTHER" id="PTHR30572">
    <property type="entry name" value="MEMBRANE COMPONENT OF TRANSPORTER-RELATED"/>
    <property type="match status" value="1"/>
</dbReference>
<organism evidence="9 10">
    <name type="scientific">Cryptosporangium japonicum</name>
    <dbReference type="NCBI Taxonomy" id="80872"/>
    <lineage>
        <taxon>Bacteria</taxon>
        <taxon>Bacillati</taxon>
        <taxon>Actinomycetota</taxon>
        <taxon>Actinomycetes</taxon>
        <taxon>Cryptosporangiales</taxon>
        <taxon>Cryptosporangiaceae</taxon>
        <taxon>Cryptosporangium</taxon>
    </lineage>
</organism>
<dbReference type="Pfam" id="PF02687">
    <property type="entry name" value="FtsX"/>
    <property type="match status" value="1"/>
</dbReference>
<keyword evidence="3 7" id="KW-0812">Transmembrane</keyword>